<evidence type="ECO:0000256" key="2">
    <source>
        <dbReference type="ARBA" id="ARBA00004050"/>
    </source>
</evidence>
<feature type="transmembrane region" description="Helical" evidence="13">
    <location>
        <begin position="111"/>
        <end position="131"/>
    </location>
</feature>
<comment type="subunit">
    <text evidence="12">Part of an enzyme complex containing four subunits: a flavoprotein, an iron-sulfur protein, plus two membrane-anchoring proteins, SdhC and SdhD. The complex can form homotrimers.</text>
</comment>
<dbReference type="Pfam" id="PF01127">
    <property type="entry name" value="Sdh_cyt"/>
    <property type="match status" value="1"/>
</dbReference>
<evidence type="ECO:0000256" key="4">
    <source>
        <dbReference type="ARBA" id="ARBA00007244"/>
    </source>
</evidence>
<proteinExistence type="inferred from homology"/>
<dbReference type="InterPro" id="IPR034804">
    <property type="entry name" value="SQR/QFR_C/D"/>
</dbReference>
<dbReference type="SUPFAM" id="SSF81343">
    <property type="entry name" value="Fumarate reductase respiratory complex transmembrane subunits"/>
    <property type="match status" value="1"/>
</dbReference>
<name>A0ABU5L6K2_9RICK</name>
<evidence type="ECO:0000256" key="3">
    <source>
        <dbReference type="ARBA" id="ARBA00004370"/>
    </source>
</evidence>
<dbReference type="NCBIfam" id="TIGR02970">
    <property type="entry name" value="succ_dehyd_cytB"/>
    <property type="match status" value="1"/>
</dbReference>
<evidence type="ECO:0000256" key="13">
    <source>
        <dbReference type="SAM" id="Phobius"/>
    </source>
</evidence>
<comment type="similarity">
    <text evidence="4">Belongs to the cytochrome b560 family.</text>
</comment>
<evidence type="ECO:0000256" key="10">
    <source>
        <dbReference type="ARBA" id="ARBA00023004"/>
    </source>
</evidence>
<sequence length="133" mass="15225">MRNLKSPISPHLAIYKMQINSFSSIFHRACSVLLCIAFIFGGIWLVAELNTYELSEELCLYNSKCECCGSALFSTLFSVVLSFSFIYYVISTIRHIVWGELMCLSKRCSDLLNWLSLALAVLVFLVLWIYIVF</sequence>
<organism evidence="14 15">
    <name type="scientific">Candidatus Cyrtobacter comes</name>
    <dbReference type="NCBI Taxonomy" id="675776"/>
    <lineage>
        <taxon>Bacteria</taxon>
        <taxon>Pseudomonadati</taxon>
        <taxon>Pseudomonadota</taxon>
        <taxon>Alphaproteobacteria</taxon>
        <taxon>Rickettsiales</taxon>
        <taxon>Candidatus Midichloriaceae</taxon>
        <taxon>Candidatus Cyrtobacter</taxon>
    </lineage>
</organism>
<evidence type="ECO:0000313" key="14">
    <source>
        <dbReference type="EMBL" id="MDZ5761757.1"/>
    </source>
</evidence>
<keyword evidence="7 13" id="KW-0812">Transmembrane</keyword>
<keyword evidence="6" id="KW-0349">Heme</keyword>
<dbReference type="EMBL" id="JARGYT010000003">
    <property type="protein sequence ID" value="MDZ5761757.1"/>
    <property type="molecule type" value="Genomic_DNA"/>
</dbReference>
<keyword evidence="10" id="KW-0408">Iron</keyword>
<evidence type="ECO:0000256" key="8">
    <source>
        <dbReference type="ARBA" id="ARBA00022723"/>
    </source>
</evidence>
<comment type="subcellular location">
    <subcellularLocation>
        <location evidence="3">Membrane</location>
    </subcellularLocation>
</comment>
<dbReference type="Proteomes" id="UP001293791">
    <property type="component" value="Unassembled WGS sequence"/>
</dbReference>
<dbReference type="Gene3D" id="1.20.1300.10">
    <property type="entry name" value="Fumarate reductase/succinate dehydrogenase, transmembrane subunit"/>
    <property type="match status" value="1"/>
</dbReference>
<dbReference type="CDD" id="cd03499">
    <property type="entry name" value="SQR_TypeC_SdhC"/>
    <property type="match status" value="1"/>
</dbReference>
<accession>A0ABU5L6K2</accession>
<dbReference type="RefSeq" id="WP_322497266.1">
    <property type="nucleotide sequence ID" value="NZ_JARGYT010000003.1"/>
</dbReference>
<gene>
    <name evidence="14" type="ORF">Cyrtocomes_00115</name>
</gene>
<evidence type="ECO:0000256" key="9">
    <source>
        <dbReference type="ARBA" id="ARBA00022989"/>
    </source>
</evidence>
<comment type="caution">
    <text evidence="14">The sequence shown here is derived from an EMBL/GenBank/DDBJ whole genome shotgun (WGS) entry which is preliminary data.</text>
</comment>
<dbReference type="PANTHER" id="PTHR10978">
    <property type="entry name" value="SUCCINATE DEHYDROGENASE CYTOCHROME B560 SUBUNIT"/>
    <property type="match status" value="1"/>
</dbReference>
<evidence type="ECO:0000256" key="1">
    <source>
        <dbReference type="ARBA" id="ARBA00001971"/>
    </source>
</evidence>
<evidence type="ECO:0000313" key="15">
    <source>
        <dbReference type="Proteomes" id="UP001293791"/>
    </source>
</evidence>
<dbReference type="InterPro" id="IPR014314">
    <property type="entry name" value="Succ_DH_cytb556"/>
</dbReference>
<keyword evidence="15" id="KW-1185">Reference proteome</keyword>
<dbReference type="PANTHER" id="PTHR10978:SF5">
    <property type="entry name" value="SUCCINATE DEHYDROGENASE CYTOCHROME B560 SUBUNIT, MITOCHONDRIAL"/>
    <property type="match status" value="1"/>
</dbReference>
<evidence type="ECO:0000256" key="12">
    <source>
        <dbReference type="ARBA" id="ARBA00025912"/>
    </source>
</evidence>
<evidence type="ECO:0000256" key="7">
    <source>
        <dbReference type="ARBA" id="ARBA00022692"/>
    </source>
</evidence>
<feature type="transmembrane region" description="Helical" evidence="13">
    <location>
        <begin position="25"/>
        <end position="47"/>
    </location>
</feature>
<reference evidence="14 15" key="1">
    <citation type="submission" date="2023-02" db="EMBL/GenBank/DDBJ databases">
        <title>Host association and intracellularity evolved multiple times independently in the Rickettsiales.</title>
        <authorList>
            <person name="Castelli M."/>
            <person name="Nardi T."/>
            <person name="Gammuto L."/>
            <person name="Bellinzona G."/>
            <person name="Sabaneyeva E."/>
            <person name="Potekhin A."/>
            <person name="Serra V."/>
            <person name="Petroni G."/>
            <person name="Sassera D."/>
        </authorList>
    </citation>
    <scope>NUCLEOTIDE SEQUENCE [LARGE SCALE GENOMIC DNA]</scope>
    <source>
        <strain evidence="14 15">BOD18</strain>
    </source>
</reference>
<protein>
    <recommendedName>
        <fullName evidence="5">Succinate dehydrogenase cytochrome b556 subunit</fullName>
    </recommendedName>
</protein>
<dbReference type="PIRSF" id="PIRSF000178">
    <property type="entry name" value="SDH_cyt_b560"/>
    <property type="match status" value="1"/>
</dbReference>
<evidence type="ECO:0000256" key="11">
    <source>
        <dbReference type="ARBA" id="ARBA00023136"/>
    </source>
</evidence>
<comment type="function">
    <text evidence="2">Membrane-anchoring subunit of succinate dehydrogenase (SDH).</text>
</comment>
<dbReference type="InterPro" id="IPR000701">
    <property type="entry name" value="SuccDH_FuR_B_TM-su"/>
</dbReference>
<keyword evidence="11 13" id="KW-0472">Membrane</keyword>
<evidence type="ECO:0000256" key="5">
    <source>
        <dbReference type="ARBA" id="ARBA00020076"/>
    </source>
</evidence>
<keyword evidence="8" id="KW-0479">Metal-binding</keyword>
<comment type="cofactor">
    <cofactor evidence="1">
        <name>heme</name>
        <dbReference type="ChEBI" id="CHEBI:30413"/>
    </cofactor>
</comment>
<feature type="transmembrane region" description="Helical" evidence="13">
    <location>
        <begin position="71"/>
        <end position="90"/>
    </location>
</feature>
<keyword evidence="9 13" id="KW-1133">Transmembrane helix</keyword>
<evidence type="ECO:0000256" key="6">
    <source>
        <dbReference type="ARBA" id="ARBA00022617"/>
    </source>
</evidence>